<evidence type="ECO:0000313" key="2">
    <source>
        <dbReference type="Proteomes" id="UP000789759"/>
    </source>
</evidence>
<dbReference type="InterPro" id="IPR013761">
    <property type="entry name" value="SAM/pointed_sf"/>
</dbReference>
<proteinExistence type="predicted"/>
<name>A0A9N9HYL5_9GLOM</name>
<accession>A0A9N9HYL5</accession>
<dbReference type="EMBL" id="CAJVQA010012038">
    <property type="protein sequence ID" value="CAG8713107.1"/>
    <property type="molecule type" value="Genomic_DNA"/>
</dbReference>
<dbReference type="Gene3D" id="1.10.150.50">
    <property type="entry name" value="Transcription Factor, Ets-1"/>
    <property type="match status" value="1"/>
</dbReference>
<dbReference type="OrthoDB" id="2404197at2759"/>
<sequence length="238" mass="26987">MSLPSISLPSSPVSISSTLTEERLTRMMTDEGLNLDDNDLSILCKEKISGLAFLNMTEDRFCSIGLALGPAMALAKFIKSLVNGEDIMSIKQFNPVDYAITEMKDLLCITEGKPRNVKIGYLQNIKQLESSFYMNKRKRTADEAFNGGDYDYLYGIVSTAMNWHFIMFISDGIFYTSNSEYQINFTKKALKGNHKNLRDDIKQIISIIVELLKDRISACDEPKSKKQCIQEKIKNFTK</sequence>
<dbReference type="AlphaFoldDB" id="A0A9N9HYL5"/>
<keyword evidence="2" id="KW-1185">Reference proteome</keyword>
<reference evidence="1" key="1">
    <citation type="submission" date="2021-06" db="EMBL/GenBank/DDBJ databases">
        <authorList>
            <person name="Kallberg Y."/>
            <person name="Tangrot J."/>
            <person name="Rosling A."/>
        </authorList>
    </citation>
    <scope>NUCLEOTIDE SEQUENCE</scope>
    <source>
        <strain evidence="1">FL966</strain>
    </source>
</reference>
<comment type="caution">
    <text evidence="1">The sequence shown here is derived from an EMBL/GenBank/DDBJ whole genome shotgun (WGS) entry which is preliminary data.</text>
</comment>
<organism evidence="1 2">
    <name type="scientific">Cetraspora pellucida</name>
    <dbReference type="NCBI Taxonomy" id="1433469"/>
    <lineage>
        <taxon>Eukaryota</taxon>
        <taxon>Fungi</taxon>
        <taxon>Fungi incertae sedis</taxon>
        <taxon>Mucoromycota</taxon>
        <taxon>Glomeromycotina</taxon>
        <taxon>Glomeromycetes</taxon>
        <taxon>Diversisporales</taxon>
        <taxon>Gigasporaceae</taxon>
        <taxon>Cetraspora</taxon>
    </lineage>
</organism>
<protein>
    <submittedName>
        <fullName evidence="1">9989_t:CDS:1</fullName>
    </submittedName>
</protein>
<gene>
    <name evidence="1" type="ORF">CPELLU_LOCUS12440</name>
</gene>
<evidence type="ECO:0000313" key="1">
    <source>
        <dbReference type="EMBL" id="CAG8713107.1"/>
    </source>
</evidence>
<dbReference type="Proteomes" id="UP000789759">
    <property type="component" value="Unassembled WGS sequence"/>
</dbReference>